<gene>
    <name evidence="2" type="ORF">KIH79_06575</name>
</gene>
<proteinExistence type="predicted"/>
<dbReference type="PANTHER" id="PTHR43649:SF17">
    <property type="entry name" value="ABC TRANSPORTER SOLUTE BINDING PROTEIN-SUGAR TRANSPORT"/>
    <property type="match status" value="1"/>
</dbReference>
<feature type="chain" id="PRO_5045364717" evidence="1">
    <location>
        <begin position="29"/>
        <end position="528"/>
    </location>
</feature>
<feature type="signal peptide" evidence="1">
    <location>
        <begin position="1"/>
        <end position="28"/>
    </location>
</feature>
<comment type="caution">
    <text evidence="2">The sequence shown here is derived from an EMBL/GenBank/DDBJ whole genome shotgun (WGS) entry which is preliminary data.</text>
</comment>
<accession>A0ABS6WF20</accession>
<organism evidence="2 3">
    <name type="scientific">Bifidobacterium miconis</name>
    <dbReference type="NCBI Taxonomy" id="2834435"/>
    <lineage>
        <taxon>Bacteria</taxon>
        <taxon>Bacillati</taxon>
        <taxon>Actinomycetota</taxon>
        <taxon>Actinomycetes</taxon>
        <taxon>Bifidobacteriales</taxon>
        <taxon>Bifidobacteriaceae</taxon>
        <taxon>Bifidobacterium</taxon>
    </lineage>
</organism>
<evidence type="ECO:0000256" key="1">
    <source>
        <dbReference type="SAM" id="SignalP"/>
    </source>
</evidence>
<keyword evidence="3" id="KW-1185">Reference proteome</keyword>
<name>A0ABS6WF20_9BIFI</name>
<dbReference type="InterPro" id="IPR050490">
    <property type="entry name" value="Bact_solute-bd_prot1"/>
</dbReference>
<evidence type="ECO:0000313" key="3">
    <source>
        <dbReference type="Proteomes" id="UP000700815"/>
    </source>
</evidence>
<dbReference type="EMBL" id="JAHBBH010000015">
    <property type="protein sequence ID" value="MBW3092615.1"/>
    <property type="molecule type" value="Genomic_DNA"/>
</dbReference>
<dbReference type="RefSeq" id="WP_219058686.1">
    <property type="nucleotide sequence ID" value="NZ_JAHBBH010000015.1"/>
</dbReference>
<protein>
    <submittedName>
        <fullName evidence="2">Extracellular solute-binding protein</fullName>
    </submittedName>
</protein>
<sequence>MMYATSTRQWGRIVAATGVILSMTAVSACGNGAAATDRSGKPVVTVALLQNSDAQGKLKDAQWAKELEQACGCTIKWTQSNPTSWTQQKNAVLASGDVADLSFNLYDQTDFSLNPVFEDLSDDLDKMPNVRKLLENKNNEAVKKYAYTLDGKLYQIPSYTPTIENVGTGQNWMINKTWLDKLGLKVPTTWDELTRVLEAFKTQDPNGNGKQDEIPFDINALGTNGFSWYSPFLLMNSTGISTSVTSASGSQGMYVKNGKVANFMLDDEYREVVGYLHELISKGLVPSDAMTKDSSKYNAELQSDGKTALVGMAIGWDRYAFGDLKDQYVSIATPSAPGHTAVWEQGQDSAYAGAAVKADSPNKDAIFKIIDKMVEPDVSVSAYWGDMPKYVEKRAEGDYLVKPEAMDGTAVKYGWSNRVFAFWNKGTVIDGVDDLKVYNGDLAATQAQMPGDGNYMPFYVMPDQTDNTTISNNNVAILDYVVPKTVEWIVNGGLDDAAWNDFKAGLKKLNIDQNVELWQKWYDAYAKE</sequence>
<reference evidence="2 3" key="1">
    <citation type="submission" date="2021-05" db="EMBL/GenBank/DDBJ databases">
        <title>Phylogenetic classification of ten novel species belonging to the genus Bifidobacterium comprising B. colchicus sp. nov., B. abeli sp. nov., B. bicoloris sp. nov., B. guerezis sp. nov., B. rosaliae sp. nov., B. santillanensis sp. nov., B. argentati sp. nov., B. amazzoni sp. nov., B. pluviali sp. nov., and B. pinnaculum sp. nov.</title>
        <authorList>
            <person name="Lugli G.A."/>
            <person name="Ruiz Garcia L."/>
            <person name="Margolles A."/>
            <person name="Ventura M."/>
        </authorList>
    </citation>
    <scope>NUCLEOTIDE SEQUENCE [LARGE SCALE GENOMIC DNA]</scope>
    <source>
        <strain evidence="2 3">82T10</strain>
    </source>
</reference>
<keyword evidence="1" id="KW-0732">Signal</keyword>
<dbReference type="Proteomes" id="UP000700815">
    <property type="component" value="Unassembled WGS sequence"/>
</dbReference>
<dbReference type="PANTHER" id="PTHR43649">
    <property type="entry name" value="ARABINOSE-BINDING PROTEIN-RELATED"/>
    <property type="match status" value="1"/>
</dbReference>
<evidence type="ECO:0000313" key="2">
    <source>
        <dbReference type="EMBL" id="MBW3092615.1"/>
    </source>
</evidence>